<organism evidence="1 2">
    <name type="scientific">Candidatus Roizmanbacteria bacterium RIFCSPHIGHO2_01_FULL_39_24</name>
    <dbReference type="NCBI Taxonomy" id="1802032"/>
    <lineage>
        <taxon>Bacteria</taxon>
        <taxon>Candidatus Roizmaniibacteriota</taxon>
    </lineage>
</organism>
<proteinExistence type="predicted"/>
<comment type="caution">
    <text evidence="1">The sequence shown here is derived from an EMBL/GenBank/DDBJ whole genome shotgun (WGS) entry which is preliminary data.</text>
</comment>
<dbReference type="AlphaFoldDB" id="A0A1F7GLR2"/>
<protein>
    <submittedName>
        <fullName evidence="1">Uncharacterized protein</fullName>
    </submittedName>
</protein>
<name>A0A1F7GLR2_9BACT</name>
<evidence type="ECO:0000313" key="2">
    <source>
        <dbReference type="Proteomes" id="UP000176850"/>
    </source>
</evidence>
<reference evidence="1 2" key="1">
    <citation type="journal article" date="2016" name="Nat. Commun.">
        <title>Thousands of microbial genomes shed light on interconnected biogeochemical processes in an aquifer system.</title>
        <authorList>
            <person name="Anantharaman K."/>
            <person name="Brown C.T."/>
            <person name="Hug L.A."/>
            <person name="Sharon I."/>
            <person name="Castelle C.J."/>
            <person name="Probst A.J."/>
            <person name="Thomas B.C."/>
            <person name="Singh A."/>
            <person name="Wilkins M.J."/>
            <person name="Karaoz U."/>
            <person name="Brodie E.L."/>
            <person name="Williams K.H."/>
            <person name="Hubbard S.S."/>
            <person name="Banfield J.F."/>
        </authorList>
    </citation>
    <scope>NUCLEOTIDE SEQUENCE [LARGE SCALE GENOMIC DNA]</scope>
</reference>
<gene>
    <name evidence="1" type="ORF">A2799_01035</name>
</gene>
<evidence type="ECO:0000313" key="1">
    <source>
        <dbReference type="EMBL" id="OGK19744.1"/>
    </source>
</evidence>
<sequence length="211" mass="24040">MKYGLSDPQEDRARRFFLSDAAGENVLLLSGSTQKGLGFARMIAAGSSIPRSGMHLIDTSEGMIMWDKDLPLEEVTQRIHEIDALAEPAGLIDKETGVRLPLPKEVNRLKTTPQYRVDNFVEGSVLMVMPGQDPNELLMQFDRSDEMMILQVPSGGYTIIRKIDAEYFQERWRRVFEILHERGINFEGDEDLDIETLNKLLIEVDKRLENS</sequence>
<accession>A0A1F7GLR2</accession>
<dbReference type="EMBL" id="MFZH01000006">
    <property type="protein sequence ID" value="OGK19744.1"/>
    <property type="molecule type" value="Genomic_DNA"/>
</dbReference>
<dbReference type="Proteomes" id="UP000176850">
    <property type="component" value="Unassembled WGS sequence"/>
</dbReference>